<dbReference type="AlphaFoldDB" id="F2JKK0"/>
<proteinExistence type="predicted"/>
<dbReference type="RefSeq" id="WP_013655461.1">
    <property type="nucleotide sequence ID" value="NC_015275.1"/>
</dbReference>
<accession>F2JKK0</accession>
<dbReference type="KEGG" id="cle:Clole_0417"/>
<dbReference type="Proteomes" id="UP000008467">
    <property type="component" value="Chromosome"/>
</dbReference>
<sequence>MAIGYTLAMKDSRLTEEILFKKLEDMGCKCDNVEKLRNGVSLSFEDNIGFTVYLTNSGNYPYNIWETELLEDDFTSEKVLEFRINKDYPNYEERYMVIFTIIFDLMRELMENAILFNNSNRELCFFRADTTVLLNSKAEIWNQNLFKDFLVNRDIRYRVK</sequence>
<reference evidence="1 2" key="1">
    <citation type="journal article" date="2011" name="J. Bacteriol.">
        <title>Complete genome sequence of the cellulose-degrading bacterium Cellulosilyticum lentocellum.</title>
        <authorList>
            <consortium name="US DOE Joint Genome Institute"/>
            <person name="Miller D.A."/>
            <person name="Suen G."/>
            <person name="Bruce D."/>
            <person name="Copeland A."/>
            <person name="Cheng J.F."/>
            <person name="Detter C."/>
            <person name="Goodwin L.A."/>
            <person name="Han C.S."/>
            <person name="Hauser L.J."/>
            <person name="Land M.L."/>
            <person name="Lapidus A."/>
            <person name="Lucas S."/>
            <person name="Meincke L."/>
            <person name="Pitluck S."/>
            <person name="Tapia R."/>
            <person name="Teshima H."/>
            <person name="Woyke T."/>
            <person name="Fox B.G."/>
            <person name="Angert E.R."/>
            <person name="Currie C.R."/>
        </authorList>
    </citation>
    <scope>NUCLEOTIDE SEQUENCE [LARGE SCALE GENOMIC DNA]</scope>
    <source>
        <strain evidence="2">ATCC 49066 / DSM 5427 / NCIMB 11756 / RHM5</strain>
    </source>
</reference>
<keyword evidence="2" id="KW-1185">Reference proteome</keyword>
<gene>
    <name evidence="1" type="ordered locus">Clole_0417</name>
</gene>
<evidence type="ECO:0000313" key="1">
    <source>
        <dbReference type="EMBL" id="ADZ82160.1"/>
    </source>
</evidence>
<name>F2JKK0_CELLD</name>
<organism evidence="1 2">
    <name type="scientific">Cellulosilyticum lentocellum (strain ATCC 49066 / DSM 5427 / NCIMB 11756 / RHM5)</name>
    <name type="common">Clostridium lentocellum</name>
    <dbReference type="NCBI Taxonomy" id="642492"/>
    <lineage>
        <taxon>Bacteria</taxon>
        <taxon>Bacillati</taxon>
        <taxon>Bacillota</taxon>
        <taxon>Clostridia</taxon>
        <taxon>Lachnospirales</taxon>
        <taxon>Cellulosilyticaceae</taxon>
        <taxon>Cellulosilyticum</taxon>
    </lineage>
</organism>
<dbReference type="HOGENOM" id="CLU_1649091_0_0_9"/>
<dbReference type="EMBL" id="CP002582">
    <property type="protein sequence ID" value="ADZ82160.1"/>
    <property type="molecule type" value="Genomic_DNA"/>
</dbReference>
<dbReference type="STRING" id="642492.Clole_0417"/>
<evidence type="ECO:0000313" key="2">
    <source>
        <dbReference type="Proteomes" id="UP000008467"/>
    </source>
</evidence>
<protein>
    <submittedName>
        <fullName evidence="1">Uncharacterized protein</fullName>
    </submittedName>
</protein>